<evidence type="ECO:0000256" key="3">
    <source>
        <dbReference type="ARBA" id="ARBA00022989"/>
    </source>
</evidence>
<feature type="compositionally biased region" description="Polar residues" evidence="5">
    <location>
        <begin position="47"/>
        <end position="57"/>
    </location>
</feature>
<feature type="non-terminal residue" evidence="8">
    <location>
        <position position="755"/>
    </location>
</feature>
<dbReference type="EMBL" id="KK120096">
    <property type="protein sequence ID" value="KFM77526.1"/>
    <property type="molecule type" value="Genomic_DNA"/>
</dbReference>
<feature type="transmembrane region" description="Helical" evidence="6">
    <location>
        <begin position="215"/>
        <end position="232"/>
    </location>
</feature>
<dbReference type="GO" id="GO:0055085">
    <property type="term" value="P:transmembrane transport"/>
    <property type="evidence" value="ECO:0007669"/>
    <property type="project" value="InterPro"/>
</dbReference>
<feature type="transmembrane region" description="Helical" evidence="6">
    <location>
        <begin position="291"/>
        <end position="314"/>
    </location>
</feature>
<feature type="transmembrane region" description="Helical" evidence="6">
    <location>
        <begin position="522"/>
        <end position="543"/>
    </location>
</feature>
<feature type="transmembrane region" description="Helical" evidence="6">
    <location>
        <begin position="580"/>
        <end position="607"/>
    </location>
</feature>
<keyword evidence="3 6" id="KW-1133">Transmembrane helix</keyword>
<sequence length="755" mass="83742">MTAPESGGDPVADSERIRILPTPGAARSESNHIVESEQGEQQQCSSFNDASRSTNTSLRRKSPQDKRSDELQNDDRAFYNMGFSLSPSDLERGWKHRRSSMNGSVCTDSLRRTKSESRISIHRFPIDNSYINKKYGVLPSETMTQKAANYVRSRCACSLTCFISFITSVLPVLSWLPKYKLEYLLPDIISGFTIAILHIPQGMAYGVLAALRPENGLYVSFFPVIIYFLLGTSRHVSIGTFAVMSLMMSSAVYGTEAIVDRNTTSADSNTSASFEISETWPPTHLEIATSVAMAVGFWQLFMGVFQLGSLTVVLSDQLVSGFTTGAACHVAISQMKDLFGIHIGRYSGPLKLIYMLRDVFENLIHLNGATVAVSAVALFVLAIFKEQIDGRLKEKLKMPIPIDLIVVVLTTTASYFGKFHENYAVSIMKDIPTGLPPPIVPRFDILHLLVTDSFAIAIVAFAISLSMAKLLSKKNKYSIQPNQELVALGCANVFSSFFSCYPCSASLSRSLVQEKSGGKTQVAGIVSCGFLLVVLLALAPMFYSLPKCVLCCIILVALKGMFLQVKDFKKAWGLSKLDALIWLVTFLSTVLLDVTYGLLVGVIFAVLSVIARTMIPSTTFLGRIPDTDIYLDMKRYDMAHEIKGIKILHFESALYFINRERFKSYLMKHVPLKAKNSSENTEVKDSNDQIHRIIIDCSTFIFVDMSGLETLLEIMKEYQEVGISVFISGCSIAMHDIMQKAKFYEKVPHHPAIFP</sequence>
<dbReference type="Pfam" id="PF01740">
    <property type="entry name" value="STAS"/>
    <property type="match status" value="1"/>
</dbReference>
<evidence type="ECO:0000256" key="1">
    <source>
        <dbReference type="ARBA" id="ARBA00004141"/>
    </source>
</evidence>
<name>A0A087UJI7_STEMI</name>
<dbReference type="OMA" id="QRGAMNQ"/>
<feature type="compositionally biased region" description="Basic and acidic residues" evidence="5">
    <location>
        <begin position="62"/>
        <end position="71"/>
    </location>
</feature>
<feature type="transmembrane region" description="Helical" evidence="6">
    <location>
        <begin position="188"/>
        <end position="208"/>
    </location>
</feature>
<dbReference type="AlphaFoldDB" id="A0A087UJI7"/>
<dbReference type="STRING" id="407821.A0A087UJI7"/>
<feature type="domain" description="STAS" evidence="7">
    <location>
        <begin position="635"/>
        <end position="755"/>
    </location>
</feature>
<dbReference type="PANTHER" id="PTHR11814">
    <property type="entry name" value="SULFATE TRANSPORTER"/>
    <property type="match status" value="1"/>
</dbReference>
<evidence type="ECO:0000256" key="5">
    <source>
        <dbReference type="SAM" id="MobiDB-lite"/>
    </source>
</evidence>
<dbReference type="CDD" id="cd07042">
    <property type="entry name" value="STAS_SulP_like_sulfate_transporter"/>
    <property type="match status" value="1"/>
</dbReference>
<feature type="transmembrane region" description="Helical" evidence="6">
    <location>
        <begin position="364"/>
        <end position="384"/>
    </location>
</feature>
<feature type="transmembrane region" description="Helical" evidence="6">
    <location>
        <begin position="445"/>
        <end position="465"/>
    </location>
</feature>
<dbReference type="InterPro" id="IPR011547">
    <property type="entry name" value="SLC26A/SulP_dom"/>
</dbReference>
<gene>
    <name evidence="8" type="ORF">X975_24813</name>
</gene>
<feature type="region of interest" description="Disordered" evidence="5">
    <location>
        <begin position="1"/>
        <end position="71"/>
    </location>
</feature>
<keyword evidence="2 6" id="KW-0812">Transmembrane</keyword>
<dbReference type="Proteomes" id="UP000054359">
    <property type="component" value="Unassembled WGS sequence"/>
</dbReference>
<keyword evidence="9" id="KW-1185">Reference proteome</keyword>
<proteinExistence type="predicted"/>
<keyword evidence="4 6" id="KW-0472">Membrane</keyword>
<evidence type="ECO:0000313" key="9">
    <source>
        <dbReference type="Proteomes" id="UP000054359"/>
    </source>
</evidence>
<dbReference type="InterPro" id="IPR036513">
    <property type="entry name" value="STAS_dom_sf"/>
</dbReference>
<feature type="transmembrane region" description="Helical" evidence="6">
    <location>
        <begin position="155"/>
        <end position="176"/>
    </location>
</feature>
<evidence type="ECO:0000259" key="7">
    <source>
        <dbReference type="PROSITE" id="PS50801"/>
    </source>
</evidence>
<evidence type="ECO:0000256" key="2">
    <source>
        <dbReference type="ARBA" id="ARBA00022692"/>
    </source>
</evidence>
<feature type="transmembrane region" description="Helical" evidence="6">
    <location>
        <begin position="396"/>
        <end position="416"/>
    </location>
</feature>
<dbReference type="Gene3D" id="3.30.750.24">
    <property type="entry name" value="STAS domain"/>
    <property type="match status" value="1"/>
</dbReference>
<feature type="transmembrane region" description="Helical" evidence="6">
    <location>
        <begin position="548"/>
        <end position="565"/>
    </location>
</feature>
<evidence type="ECO:0000256" key="4">
    <source>
        <dbReference type="ARBA" id="ARBA00023136"/>
    </source>
</evidence>
<reference evidence="8 9" key="1">
    <citation type="submission" date="2013-11" db="EMBL/GenBank/DDBJ databases">
        <title>Genome sequencing of Stegodyphus mimosarum.</title>
        <authorList>
            <person name="Bechsgaard J."/>
        </authorList>
    </citation>
    <scope>NUCLEOTIDE SEQUENCE [LARGE SCALE GENOMIC DNA]</scope>
</reference>
<organism evidence="8 9">
    <name type="scientific">Stegodyphus mimosarum</name>
    <name type="common">African social velvet spider</name>
    <dbReference type="NCBI Taxonomy" id="407821"/>
    <lineage>
        <taxon>Eukaryota</taxon>
        <taxon>Metazoa</taxon>
        <taxon>Ecdysozoa</taxon>
        <taxon>Arthropoda</taxon>
        <taxon>Chelicerata</taxon>
        <taxon>Arachnida</taxon>
        <taxon>Araneae</taxon>
        <taxon>Araneomorphae</taxon>
        <taxon>Entelegynae</taxon>
        <taxon>Eresoidea</taxon>
        <taxon>Eresidae</taxon>
        <taxon>Stegodyphus</taxon>
    </lineage>
</organism>
<comment type="subcellular location">
    <subcellularLocation>
        <location evidence="1">Membrane</location>
        <topology evidence="1">Multi-pass membrane protein</topology>
    </subcellularLocation>
</comment>
<protein>
    <submittedName>
        <fullName evidence="8">Prestin</fullName>
    </submittedName>
</protein>
<accession>A0A087UJI7</accession>
<dbReference type="SUPFAM" id="SSF52091">
    <property type="entry name" value="SpoIIaa-like"/>
    <property type="match status" value="1"/>
</dbReference>
<dbReference type="InterPro" id="IPR001902">
    <property type="entry name" value="SLC26A/SulP_fam"/>
</dbReference>
<dbReference type="PROSITE" id="PS50801">
    <property type="entry name" value="STAS"/>
    <property type="match status" value="1"/>
</dbReference>
<dbReference type="Pfam" id="PF00916">
    <property type="entry name" value="Sulfate_transp"/>
    <property type="match status" value="1"/>
</dbReference>
<evidence type="ECO:0000256" key="6">
    <source>
        <dbReference type="SAM" id="Phobius"/>
    </source>
</evidence>
<dbReference type="OrthoDB" id="7365796at2759"/>
<dbReference type="NCBIfam" id="TIGR00815">
    <property type="entry name" value="sulP"/>
    <property type="match status" value="1"/>
</dbReference>
<dbReference type="GO" id="GO:0016020">
    <property type="term" value="C:membrane"/>
    <property type="evidence" value="ECO:0007669"/>
    <property type="project" value="UniProtKB-SubCell"/>
</dbReference>
<dbReference type="InterPro" id="IPR002645">
    <property type="entry name" value="STAS_dom"/>
</dbReference>
<evidence type="ECO:0000313" key="8">
    <source>
        <dbReference type="EMBL" id="KFM77526.1"/>
    </source>
</evidence>